<proteinExistence type="predicted"/>
<sequence>MLEPEPKASDLKKYQYSSWSNGSIRIAPVVPRSLMLSFSLTIMILLPFPIDLREAQSVAHATLSITTSYVFFITMRCFLCSEEVETSAW</sequence>
<dbReference type="EMBL" id="AP014967">
    <property type="protein sequence ID" value="BAT14006.1"/>
    <property type="molecule type" value="Genomic_DNA"/>
</dbReference>
<organism evidence="1 2">
    <name type="scientific">Oryza sativa subsp. japonica</name>
    <name type="common">Rice</name>
    <dbReference type="NCBI Taxonomy" id="39947"/>
    <lineage>
        <taxon>Eukaryota</taxon>
        <taxon>Viridiplantae</taxon>
        <taxon>Streptophyta</taxon>
        <taxon>Embryophyta</taxon>
        <taxon>Tracheophyta</taxon>
        <taxon>Spermatophyta</taxon>
        <taxon>Magnoliopsida</taxon>
        <taxon>Liliopsida</taxon>
        <taxon>Poales</taxon>
        <taxon>Poaceae</taxon>
        <taxon>BOP clade</taxon>
        <taxon>Oryzoideae</taxon>
        <taxon>Oryzeae</taxon>
        <taxon>Oryzinae</taxon>
        <taxon>Oryza</taxon>
        <taxon>Oryza sativa</taxon>
    </lineage>
</organism>
<protein>
    <submittedName>
        <fullName evidence="1">Os11g0474450 protein</fullName>
    </submittedName>
</protein>
<dbReference type="Gramene" id="Os11t0474450-01">
    <property type="protein sequence ID" value="Os11t0474450-01"/>
    <property type="gene ID" value="Os11g0474450"/>
</dbReference>
<dbReference type="InParanoid" id="A0A0P0Y296"/>
<evidence type="ECO:0000313" key="1">
    <source>
        <dbReference type="EMBL" id="BAT14006.1"/>
    </source>
</evidence>
<gene>
    <name evidence="1" type="ordered locus">Os11g0474450</name>
    <name evidence="1" type="ORF">OSNPB_110474450</name>
</gene>
<keyword evidence="2" id="KW-1185">Reference proteome</keyword>
<reference evidence="1 2" key="3">
    <citation type="journal article" date="2013" name="Rice">
        <title>Improvement of the Oryza sativa Nipponbare reference genome using next generation sequence and optical map data.</title>
        <authorList>
            <person name="Kawahara Y."/>
            <person name="de la Bastide M."/>
            <person name="Hamilton J.P."/>
            <person name="Kanamori H."/>
            <person name="McCombie W.R."/>
            <person name="Ouyang S."/>
            <person name="Schwartz D.C."/>
            <person name="Tanaka T."/>
            <person name="Wu J."/>
            <person name="Zhou S."/>
            <person name="Childs K.L."/>
            <person name="Davidson R.M."/>
            <person name="Lin H."/>
            <person name="Quesada-Ocampo L."/>
            <person name="Vaillancourt B."/>
            <person name="Sakai H."/>
            <person name="Lee S.S."/>
            <person name="Kim J."/>
            <person name="Numa H."/>
            <person name="Itoh T."/>
            <person name="Buell C.R."/>
            <person name="Matsumoto T."/>
        </authorList>
    </citation>
    <scope>NUCLEOTIDE SEQUENCE [LARGE SCALE GENOMIC DNA]</scope>
    <source>
        <strain evidence="2">cv. Nipponbare</strain>
    </source>
</reference>
<dbReference type="AlphaFoldDB" id="A0A0P0Y296"/>
<evidence type="ECO:0000313" key="2">
    <source>
        <dbReference type="Proteomes" id="UP000059680"/>
    </source>
</evidence>
<dbReference type="PaxDb" id="39947-A0A0P0Y296"/>
<name>A0A0P0Y296_ORYSJ</name>
<reference evidence="1 2" key="2">
    <citation type="journal article" date="2013" name="Plant Cell Physiol.">
        <title>Rice Annotation Project Database (RAP-DB): an integrative and interactive database for rice genomics.</title>
        <authorList>
            <person name="Sakai H."/>
            <person name="Lee S.S."/>
            <person name="Tanaka T."/>
            <person name="Numa H."/>
            <person name="Kim J."/>
            <person name="Kawahara Y."/>
            <person name="Wakimoto H."/>
            <person name="Yang C.C."/>
            <person name="Iwamoto M."/>
            <person name="Abe T."/>
            <person name="Yamada Y."/>
            <person name="Muto A."/>
            <person name="Inokuchi H."/>
            <person name="Ikemura T."/>
            <person name="Matsumoto T."/>
            <person name="Sasaki T."/>
            <person name="Itoh T."/>
        </authorList>
    </citation>
    <scope>NUCLEOTIDE SEQUENCE [LARGE SCALE GENOMIC DNA]</scope>
    <source>
        <strain evidence="2">cv. Nipponbare</strain>
    </source>
</reference>
<reference evidence="2" key="1">
    <citation type="journal article" date="2005" name="Nature">
        <title>The map-based sequence of the rice genome.</title>
        <authorList>
            <consortium name="International rice genome sequencing project (IRGSP)"/>
            <person name="Matsumoto T."/>
            <person name="Wu J."/>
            <person name="Kanamori H."/>
            <person name="Katayose Y."/>
            <person name="Fujisawa M."/>
            <person name="Namiki N."/>
            <person name="Mizuno H."/>
            <person name="Yamamoto K."/>
            <person name="Antonio B.A."/>
            <person name="Baba T."/>
            <person name="Sakata K."/>
            <person name="Nagamura Y."/>
            <person name="Aoki H."/>
            <person name="Arikawa K."/>
            <person name="Arita K."/>
            <person name="Bito T."/>
            <person name="Chiden Y."/>
            <person name="Fujitsuka N."/>
            <person name="Fukunaka R."/>
            <person name="Hamada M."/>
            <person name="Harada C."/>
            <person name="Hayashi A."/>
            <person name="Hijishita S."/>
            <person name="Honda M."/>
            <person name="Hosokawa S."/>
            <person name="Ichikawa Y."/>
            <person name="Idonuma A."/>
            <person name="Iijima M."/>
            <person name="Ikeda M."/>
            <person name="Ikeno M."/>
            <person name="Ito K."/>
            <person name="Ito S."/>
            <person name="Ito T."/>
            <person name="Ito Y."/>
            <person name="Ito Y."/>
            <person name="Iwabuchi A."/>
            <person name="Kamiya K."/>
            <person name="Karasawa W."/>
            <person name="Kurita K."/>
            <person name="Katagiri S."/>
            <person name="Kikuta A."/>
            <person name="Kobayashi H."/>
            <person name="Kobayashi N."/>
            <person name="Machita K."/>
            <person name="Maehara T."/>
            <person name="Masukawa M."/>
            <person name="Mizubayashi T."/>
            <person name="Mukai Y."/>
            <person name="Nagasaki H."/>
            <person name="Nagata Y."/>
            <person name="Naito S."/>
            <person name="Nakashima M."/>
            <person name="Nakama Y."/>
            <person name="Nakamichi Y."/>
            <person name="Nakamura M."/>
            <person name="Meguro A."/>
            <person name="Negishi M."/>
            <person name="Ohta I."/>
            <person name="Ohta T."/>
            <person name="Okamoto M."/>
            <person name="Ono N."/>
            <person name="Saji S."/>
            <person name="Sakaguchi M."/>
            <person name="Sakai K."/>
            <person name="Shibata M."/>
            <person name="Shimokawa T."/>
            <person name="Song J."/>
            <person name="Takazaki Y."/>
            <person name="Terasawa K."/>
            <person name="Tsugane M."/>
            <person name="Tsuji K."/>
            <person name="Ueda S."/>
            <person name="Waki K."/>
            <person name="Yamagata H."/>
            <person name="Yamamoto M."/>
            <person name="Yamamoto S."/>
            <person name="Yamane H."/>
            <person name="Yoshiki S."/>
            <person name="Yoshihara R."/>
            <person name="Yukawa K."/>
            <person name="Zhong H."/>
            <person name="Yano M."/>
            <person name="Yuan Q."/>
            <person name="Ouyang S."/>
            <person name="Liu J."/>
            <person name="Jones K.M."/>
            <person name="Gansberger K."/>
            <person name="Moffat K."/>
            <person name="Hill J."/>
            <person name="Bera J."/>
            <person name="Fadrosh D."/>
            <person name="Jin S."/>
            <person name="Johri S."/>
            <person name="Kim M."/>
            <person name="Overton L."/>
            <person name="Reardon M."/>
            <person name="Tsitrin T."/>
            <person name="Vuong H."/>
            <person name="Weaver B."/>
            <person name="Ciecko A."/>
            <person name="Tallon L."/>
            <person name="Jackson J."/>
            <person name="Pai G."/>
            <person name="Aken S.V."/>
            <person name="Utterback T."/>
            <person name="Reidmuller S."/>
            <person name="Feldblyum T."/>
            <person name="Hsiao J."/>
            <person name="Zismann V."/>
            <person name="Iobst S."/>
            <person name="de Vazeille A.R."/>
            <person name="Buell C.R."/>
            <person name="Ying K."/>
            <person name="Li Y."/>
            <person name="Lu T."/>
            <person name="Huang Y."/>
            <person name="Zhao Q."/>
            <person name="Feng Q."/>
            <person name="Zhang L."/>
            <person name="Zhu J."/>
            <person name="Weng Q."/>
            <person name="Mu J."/>
            <person name="Lu Y."/>
            <person name="Fan D."/>
            <person name="Liu Y."/>
            <person name="Guan J."/>
            <person name="Zhang Y."/>
            <person name="Yu S."/>
            <person name="Liu X."/>
            <person name="Zhang Y."/>
            <person name="Hong G."/>
            <person name="Han B."/>
            <person name="Choisne N."/>
            <person name="Demange N."/>
            <person name="Orjeda G."/>
            <person name="Samain S."/>
            <person name="Cattolico L."/>
            <person name="Pelletier E."/>
            <person name="Couloux A."/>
            <person name="Segurens B."/>
            <person name="Wincker P."/>
            <person name="D'Hont A."/>
            <person name="Scarpelli C."/>
            <person name="Weissenbach J."/>
            <person name="Salanoubat M."/>
            <person name="Quetier F."/>
            <person name="Yu Y."/>
            <person name="Kim H.R."/>
            <person name="Rambo T."/>
            <person name="Currie J."/>
            <person name="Collura K."/>
            <person name="Luo M."/>
            <person name="Yang T."/>
            <person name="Ammiraju J.S.S."/>
            <person name="Engler F."/>
            <person name="Soderlund C."/>
            <person name="Wing R.A."/>
            <person name="Palmer L.E."/>
            <person name="de la Bastide M."/>
            <person name="Spiegel L."/>
            <person name="Nascimento L."/>
            <person name="Zutavern T."/>
            <person name="O'Shaughnessy A."/>
            <person name="Dike S."/>
            <person name="Dedhia N."/>
            <person name="Preston R."/>
            <person name="Balija V."/>
            <person name="McCombie W.R."/>
            <person name="Chow T."/>
            <person name="Chen H."/>
            <person name="Chung M."/>
            <person name="Chen C."/>
            <person name="Shaw J."/>
            <person name="Wu H."/>
            <person name="Hsiao K."/>
            <person name="Chao Y."/>
            <person name="Chu M."/>
            <person name="Cheng C."/>
            <person name="Hour A."/>
            <person name="Lee P."/>
            <person name="Lin S."/>
            <person name="Lin Y."/>
            <person name="Liou J."/>
            <person name="Liu S."/>
            <person name="Hsing Y."/>
            <person name="Raghuvanshi S."/>
            <person name="Mohanty A."/>
            <person name="Bharti A.K."/>
            <person name="Gaur A."/>
            <person name="Gupta V."/>
            <person name="Kumar D."/>
            <person name="Ravi V."/>
            <person name="Vij S."/>
            <person name="Kapur A."/>
            <person name="Khurana P."/>
            <person name="Khurana P."/>
            <person name="Khurana J.P."/>
            <person name="Tyagi A.K."/>
            <person name="Gaikwad K."/>
            <person name="Singh A."/>
            <person name="Dalal V."/>
            <person name="Srivastava S."/>
            <person name="Dixit A."/>
            <person name="Pal A.K."/>
            <person name="Ghazi I.A."/>
            <person name="Yadav M."/>
            <person name="Pandit A."/>
            <person name="Bhargava A."/>
            <person name="Sureshbabu K."/>
            <person name="Batra K."/>
            <person name="Sharma T.R."/>
            <person name="Mohapatra T."/>
            <person name="Singh N.K."/>
            <person name="Messing J."/>
            <person name="Nelson A.B."/>
            <person name="Fuks G."/>
            <person name="Kavchok S."/>
            <person name="Keizer G."/>
            <person name="Linton E."/>
            <person name="Llaca V."/>
            <person name="Song R."/>
            <person name="Tanyolac B."/>
            <person name="Young S."/>
            <person name="Ho-Il K."/>
            <person name="Hahn J.H."/>
            <person name="Sangsakoo G."/>
            <person name="Vanavichit A."/>
            <person name="de Mattos Luiz.A.T."/>
            <person name="Zimmer P.D."/>
            <person name="Malone G."/>
            <person name="Dellagostin O."/>
            <person name="de Oliveira A.C."/>
            <person name="Bevan M."/>
            <person name="Bancroft I."/>
            <person name="Minx P."/>
            <person name="Cordum H."/>
            <person name="Wilson R."/>
            <person name="Cheng Z."/>
            <person name="Jin W."/>
            <person name="Jiang J."/>
            <person name="Leong S.A."/>
            <person name="Iwama H."/>
            <person name="Gojobori T."/>
            <person name="Itoh T."/>
            <person name="Niimura Y."/>
            <person name="Fujii Y."/>
            <person name="Habara T."/>
            <person name="Sakai H."/>
            <person name="Sato Y."/>
            <person name="Wilson G."/>
            <person name="Kumar K."/>
            <person name="McCouch S."/>
            <person name="Juretic N."/>
            <person name="Hoen D."/>
            <person name="Wright S."/>
            <person name="Bruskiewich R."/>
            <person name="Bureau T."/>
            <person name="Miyao A."/>
            <person name="Hirochika H."/>
            <person name="Nishikawa T."/>
            <person name="Kadowaki K."/>
            <person name="Sugiura M."/>
            <person name="Burr B."/>
            <person name="Sasaki T."/>
        </authorList>
    </citation>
    <scope>NUCLEOTIDE SEQUENCE [LARGE SCALE GENOMIC DNA]</scope>
    <source>
        <strain evidence="2">cv. Nipponbare</strain>
    </source>
</reference>
<dbReference type="Proteomes" id="UP000059680">
    <property type="component" value="Chromosome 11"/>
</dbReference>
<accession>A0A0P0Y296</accession>